<accession>A0A4R9BWA6</accession>
<proteinExistence type="predicted"/>
<feature type="transmembrane region" description="Helical" evidence="1">
    <location>
        <begin position="95"/>
        <end position="114"/>
    </location>
</feature>
<reference evidence="2 3" key="1">
    <citation type="submission" date="2019-03" db="EMBL/GenBank/DDBJ databases">
        <title>Genomics of glacier-inhabiting Cryobacterium strains.</title>
        <authorList>
            <person name="Liu Q."/>
            <person name="Xin Y.-H."/>
        </authorList>
    </citation>
    <scope>NUCLEOTIDE SEQUENCE [LARGE SCALE GENOMIC DNA]</scope>
    <source>
        <strain evidence="2 3">Sr59</strain>
    </source>
</reference>
<evidence type="ECO:0000313" key="2">
    <source>
        <dbReference type="EMBL" id="TFD92146.1"/>
    </source>
</evidence>
<dbReference type="AlphaFoldDB" id="A0A4R9BWA6"/>
<feature type="transmembrane region" description="Helical" evidence="1">
    <location>
        <begin position="20"/>
        <end position="39"/>
    </location>
</feature>
<keyword evidence="3" id="KW-1185">Reference proteome</keyword>
<dbReference type="OrthoDB" id="571348at2"/>
<organism evidence="2 3">
    <name type="scientific">Cryobacterium lactosi</name>
    <dbReference type="NCBI Taxonomy" id="1259202"/>
    <lineage>
        <taxon>Bacteria</taxon>
        <taxon>Bacillati</taxon>
        <taxon>Actinomycetota</taxon>
        <taxon>Actinomycetes</taxon>
        <taxon>Micrococcales</taxon>
        <taxon>Microbacteriaceae</taxon>
        <taxon>Cryobacterium</taxon>
    </lineage>
</organism>
<name>A0A4R9BWA6_9MICO</name>
<sequence length="207" mass="22865">MRFYRKPFQIIRADLRVFLIINAIVFGFFILGLVAAMVFPELGAQKAASLEADGTNGMVRSLFENPWLFALVILAVNLFSAAAAWIVLPSLIVPFAAIPLFAYKAFTLGSGLFPTTEMAAVGWIPHSLTALIEFHAYSILVFGAYLLGRSWLRPATIGAPTRRQGYLRGLGQFGWLGLLALGWFIVGAIWEAYSLRYLVHPLSELLL</sequence>
<feature type="transmembrane region" description="Helical" evidence="1">
    <location>
        <begin position="134"/>
        <end position="152"/>
    </location>
</feature>
<dbReference type="Proteomes" id="UP000298468">
    <property type="component" value="Unassembled WGS sequence"/>
</dbReference>
<keyword evidence="1" id="KW-0472">Membrane</keyword>
<feature type="transmembrane region" description="Helical" evidence="1">
    <location>
        <begin position="67"/>
        <end position="88"/>
    </location>
</feature>
<gene>
    <name evidence="2" type="ORF">E3T61_07250</name>
</gene>
<protein>
    <submittedName>
        <fullName evidence="2">Stage II sporulation protein M</fullName>
    </submittedName>
</protein>
<evidence type="ECO:0000256" key="1">
    <source>
        <dbReference type="SAM" id="Phobius"/>
    </source>
</evidence>
<feature type="transmembrane region" description="Helical" evidence="1">
    <location>
        <begin position="173"/>
        <end position="193"/>
    </location>
</feature>
<evidence type="ECO:0000313" key="3">
    <source>
        <dbReference type="Proteomes" id="UP000298468"/>
    </source>
</evidence>
<keyword evidence="1" id="KW-1133">Transmembrane helix</keyword>
<dbReference type="EMBL" id="SOHM01000012">
    <property type="protein sequence ID" value="TFD92146.1"/>
    <property type="molecule type" value="Genomic_DNA"/>
</dbReference>
<comment type="caution">
    <text evidence="2">The sequence shown here is derived from an EMBL/GenBank/DDBJ whole genome shotgun (WGS) entry which is preliminary data.</text>
</comment>
<keyword evidence="1" id="KW-0812">Transmembrane</keyword>